<evidence type="ECO:0000313" key="2">
    <source>
        <dbReference type="Proteomes" id="UP001500782"/>
    </source>
</evidence>
<dbReference type="Proteomes" id="UP001500782">
    <property type="component" value="Unassembled WGS sequence"/>
</dbReference>
<protein>
    <submittedName>
        <fullName evidence="1">Uncharacterized protein</fullName>
    </submittedName>
</protein>
<reference evidence="2" key="1">
    <citation type="journal article" date="2019" name="Int. J. Syst. Evol. Microbiol.">
        <title>The Global Catalogue of Microorganisms (GCM) 10K type strain sequencing project: providing services to taxonomists for standard genome sequencing and annotation.</title>
        <authorList>
            <consortium name="The Broad Institute Genomics Platform"/>
            <consortium name="The Broad Institute Genome Sequencing Center for Infectious Disease"/>
            <person name="Wu L."/>
            <person name="Ma J."/>
        </authorList>
    </citation>
    <scope>NUCLEOTIDE SEQUENCE [LARGE SCALE GENOMIC DNA]</scope>
    <source>
        <strain evidence="2">JCM 9731</strain>
    </source>
</reference>
<evidence type="ECO:0000313" key="1">
    <source>
        <dbReference type="EMBL" id="GAA0338355.1"/>
    </source>
</evidence>
<accession>A0ABP3G7L8</accession>
<organism evidence="1 2">
    <name type="scientific">Bacillus carboniphilus</name>
    <dbReference type="NCBI Taxonomy" id="86663"/>
    <lineage>
        <taxon>Bacteria</taxon>
        <taxon>Bacillati</taxon>
        <taxon>Bacillota</taxon>
        <taxon>Bacilli</taxon>
        <taxon>Bacillales</taxon>
        <taxon>Bacillaceae</taxon>
        <taxon>Bacillus</taxon>
    </lineage>
</organism>
<gene>
    <name evidence="1" type="ORF">GCM10008967_30790</name>
</gene>
<keyword evidence="2" id="KW-1185">Reference proteome</keyword>
<dbReference type="RefSeq" id="WP_343800726.1">
    <property type="nucleotide sequence ID" value="NZ_BAAADJ010000054.1"/>
</dbReference>
<name>A0ABP3G7L8_9BACI</name>
<proteinExistence type="predicted"/>
<dbReference type="EMBL" id="BAAADJ010000054">
    <property type="protein sequence ID" value="GAA0338355.1"/>
    <property type="molecule type" value="Genomic_DNA"/>
</dbReference>
<comment type="caution">
    <text evidence="1">The sequence shown here is derived from an EMBL/GenBank/DDBJ whole genome shotgun (WGS) entry which is preliminary data.</text>
</comment>
<sequence>MVLYLESILKDSIVTEKVKQGYIRLLDSGNHHDYYHYLMSALKGISEKKLYEQNKYYEDLMKGNEYDWE</sequence>